<feature type="compositionally biased region" description="Polar residues" evidence="3">
    <location>
        <begin position="184"/>
        <end position="204"/>
    </location>
</feature>
<evidence type="ECO:0000313" key="4">
    <source>
        <dbReference type="EMBL" id="CDP38887.1"/>
    </source>
</evidence>
<gene>
    <name evidence="4" type="ORF">GNLVRS02_ARAD1D44880g</name>
</gene>
<feature type="compositionally biased region" description="Low complexity" evidence="3">
    <location>
        <begin position="170"/>
        <end position="181"/>
    </location>
</feature>
<dbReference type="AlphaFoldDB" id="A0A060TJ76"/>
<dbReference type="Pfam" id="PF15365">
    <property type="entry name" value="PNRC"/>
    <property type="match status" value="1"/>
</dbReference>
<evidence type="ECO:0000256" key="3">
    <source>
        <dbReference type="SAM" id="MobiDB-lite"/>
    </source>
</evidence>
<feature type="compositionally biased region" description="Low complexity" evidence="3">
    <location>
        <begin position="99"/>
        <end position="110"/>
    </location>
</feature>
<dbReference type="GO" id="GO:0000184">
    <property type="term" value="P:nuclear-transcribed mRNA catabolic process, nonsense-mediated decay"/>
    <property type="evidence" value="ECO:0007669"/>
    <property type="project" value="UniProtKB-KW"/>
</dbReference>
<accession>A0A060TJ76</accession>
<keyword evidence="1" id="KW-0866">Nonsense-mediated mRNA decay</keyword>
<sequence>MSTNTDEPRKGLITNPSIVQSALKNQGQTKPKKDRGQNNQAGQNNQPQGNKAPKAANKKQKPKAPTSQAGPNQSSLPNQQNQGGQNGQNGARAKKKSQKPVSQQPVSSPRKSPPATPKTKEEPSLKEILFPDLYGKGSGPSAAPRAPLTPPRNPSPARNSPHFAGASFHSSPAPSALPKPSFKLKSTSAGGPQGRLFQQSQVTN</sequence>
<feature type="compositionally biased region" description="Basic and acidic residues" evidence="3">
    <location>
        <begin position="1"/>
        <end position="10"/>
    </location>
</feature>
<evidence type="ECO:0000256" key="2">
    <source>
        <dbReference type="ARBA" id="ARBA00061292"/>
    </source>
</evidence>
<protein>
    <submittedName>
        <fullName evidence="4">ARAD1D44880p</fullName>
    </submittedName>
</protein>
<feature type="compositionally biased region" description="Low complexity" evidence="3">
    <location>
        <begin position="37"/>
        <end position="55"/>
    </location>
</feature>
<comment type="similarity">
    <text evidence="2">Belongs to the EDC family.</text>
</comment>
<proteinExistence type="inferred from homology"/>
<reference evidence="4" key="1">
    <citation type="submission" date="2014-02" db="EMBL/GenBank/DDBJ databases">
        <authorList>
            <person name="Genoscope - CEA"/>
        </authorList>
    </citation>
    <scope>NUCLEOTIDE SEQUENCE</scope>
    <source>
        <strain evidence="4">LS3</strain>
    </source>
</reference>
<name>A0A060TJ76_BLAAD</name>
<evidence type="ECO:0000256" key="1">
    <source>
        <dbReference type="ARBA" id="ARBA00023161"/>
    </source>
</evidence>
<feature type="compositionally biased region" description="Polar residues" evidence="3">
    <location>
        <begin position="66"/>
        <end position="77"/>
    </location>
</feature>
<organism evidence="4">
    <name type="scientific">Blastobotrys adeninivorans</name>
    <name type="common">Yeast</name>
    <name type="synonym">Arxula adeninivorans</name>
    <dbReference type="NCBI Taxonomy" id="409370"/>
    <lineage>
        <taxon>Eukaryota</taxon>
        <taxon>Fungi</taxon>
        <taxon>Dikarya</taxon>
        <taxon>Ascomycota</taxon>
        <taxon>Saccharomycotina</taxon>
        <taxon>Dipodascomycetes</taxon>
        <taxon>Dipodascales</taxon>
        <taxon>Trichomonascaceae</taxon>
        <taxon>Blastobotrys</taxon>
    </lineage>
</organism>
<feature type="region of interest" description="Disordered" evidence="3">
    <location>
        <begin position="1"/>
        <end position="204"/>
    </location>
</feature>
<reference evidence="4" key="2">
    <citation type="submission" date="2014-06" db="EMBL/GenBank/DDBJ databases">
        <title>The complete genome of Blastobotrys (Arxula) adeninivorans LS3 - a yeast of biotechnological interest.</title>
        <authorList>
            <person name="Kunze G."/>
            <person name="Gaillardin C."/>
            <person name="Czernicka M."/>
            <person name="Durrens P."/>
            <person name="Martin T."/>
            <person name="Boer E."/>
            <person name="Gabaldon T."/>
            <person name="Cruz J."/>
            <person name="Talla E."/>
            <person name="Marck C."/>
            <person name="Goffeau A."/>
            <person name="Barbe V."/>
            <person name="Baret P."/>
            <person name="Baronian K."/>
            <person name="Beier S."/>
            <person name="Bleykasten C."/>
            <person name="Bode R."/>
            <person name="Casaregola S."/>
            <person name="Despons L."/>
            <person name="Fairhead C."/>
            <person name="Giersberg M."/>
            <person name="Gierski P."/>
            <person name="Hahnel U."/>
            <person name="Hartmann A."/>
            <person name="Jankowska D."/>
            <person name="Jubin C."/>
            <person name="Jung P."/>
            <person name="Lafontaine I."/>
            <person name="Leh-Louis V."/>
            <person name="Lemaire M."/>
            <person name="Marcet-Houben M."/>
            <person name="Mascher M."/>
            <person name="Morel G."/>
            <person name="Richard G.-F."/>
            <person name="Riechen J."/>
            <person name="Sacerdot C."/>
            <person name="Sarkar A."/>
            <person name="Savel G."/>
            <person name="Schacherer J."/>
            <person name="Sherman D."/>
            <person name="Straub M.-L."/>
            <person name="Stein N."/>
            <person name="Thierry A."/>
            <person name="Trautwein-Schult A."/>
            <person name="Westhof E."/>
            <person name="Worch S."/>
            <person name="Dujon B."/>
            <person name="Souciet J.-L."/>
            <person name="Wincker P."/>
            <person name="Scholz U."/>
            <person name="Neuveglise N."/>
        </authorList>
    </citation>
    <scope>NUCLEOTIDE SEQUENCE</scope>
    <source>
        <strain evidence="4">LS3</strain>
    </source>
</reference>
<dbReference type="InterPro" id="IPR028322">
    <property type="entry name" value="PNRC-like_rgn"/>
</dbReference>
<feature type="compositionally biased region" description="Polar residues" evidence="3">
    <location>
        <begin position="14"/>
        <end position="29"/>
    </location>
</feature>
<dbReference type="EMBL" id="HG937694">
    <property type="protein sequence ID" value="CDP38887.1"/>
    <property type="molecule type" value="Genomic_DNA"/>
</dbReference>